<evidence type="ECO:0000313" key="5">
    <source>
        <dbReference type="EMBL" id="PRR79888.1"/>
    </source>
</evidence>
<name>A0A2T0B7L3_9CLOT</name>
<accession>A0A2T0B7L3</accession>
<evidence type="ECO:0000313" key="6">
    <source>
        <dbReference type="Proteomes" id="UP000239706"/>
    </source>
</evidence>
<proteinExistence type="predicted"/>
<dbReference type="SMART" id="SM00530">
    <property type="entry name" value="HTH_XRE"/>
    <property type="match status" value="1"/>
</dbReference>
<dbReference type="GO" id="GO:0005829">
    <property type="term" value="C:cytosol"/>
    <property type="evidence" value="ECO:0007669"/>
    <property type="project" value="TreeGrafter"/>
</dbReference>
<dbReference type="InterPro" id="IPR050807">
    <property type="entry name" value="TransReg_Diox_bact_type"/>
</dbReference>
<comment type="caution">
    <text evidence="5">The sequence shown here is derived from an EMBL/GenBank/DDBJ whole genome shotgun (WGS) entry which is preliminary data.</text>
</comment>
<reference evidence="5 6" key="1">
    <citation type="submission" date="2018-03" db="EMBL/GenBank/DDBJ databases">
        <title>Genome sequence of Clostridium liquoris DSM 100320.</title>
        <authorList>
            <person name="Poehlein A."/>
            <person name="Daniel R."/>
        </authorList>
    </citation>
    <scope>NUCLEOTIDE SEQUENCE [LARGE SCALE GENOMIC DNA]</scope>
    <source>
        <strain evidence="5 6">DSM 100320</strain>
    </source>
</reference>
<evidence type="ECO:0000256" key="2">
    <source>
        <dbReference type="ARBA" id="ARBA00023125"/>
    </source>
</evidence>
<dbReference type="InterPro" id="IPR001387">
    <property type="entry name" value="Cro/C1-type_HTH"/>
</dbReference>
<organism evidence="5 6">
    <name type="scientific">Clostridium liquoris</name>
    <dbReference type="NCBI Taxonomy" id="1289519"/>
    <lineage>
        <taxon>Bacteria</taxon>
        <taxon>Bacillati</taxon>
        <taxon>Bacillota</taxon>
        <taxon>Clostridia</taxon>
        <taxon>Eubacteriales</taxon>
        <taxon>Clostridiaceae</taxon>
        <taxon>Clostridium</taxon>
    </lineage>
</organism>
<dbReference type="Gene3D" id="1.10.260.40">
    <property type="entry name" value="lambda repressor-like DNA-binding domains"/>
    <property type="match status" value="1"/>
</dbReference>
<gene>
    <name evidence="5" type="ORF">CLLI_06210</name>
</gene>
<dbReference type="EMBL" id="PVXO01000012">
    <property type="protein sequence ID" value="PRR79888.1"/>
    <property type="molecule type" value="Genomic_DNA"/>
</dbReference>
<dbReference type="SUPFAM" id="SSF47413">
    <property type="entry name" value="lambda repressor-like DNA-binding domains"/>
    <property type="match status" value="1"/>
</dbReference>
<keyword evidence="6" id="KW-1185">Reference proteome</keyword>
<dbReference type="PANTHER" id="PTHR46797">
    <property type="entry name" value="HTH-TYPE TRANSCRIPTIONAL REGULATOR"/>
    <property type="match status" value="1"/>
</dbReference>
<protein>
    <recommendedName>
        <fullName evidence="4">HTH cro/C1-type domain-containing protein</fullName>
    </recommendedName>
</protein>
<dbReference type="InterPro" id="IPR010982">
    <property type="entry name" value="Lambda_DNA-bd_dom_sf"/>
</dbReference>
<keyword evidence="2" id="KW-0238">DNA-binding</keyword>
<evidence type="ECO:0000256" key="1">
    <source>
        <dbReference type="ARBA" id="ARBA00023015"/>
    </source>
</evidence>
<dbReference type="GO" id="GO:0003677">
    <property type="term" value="F:DNA binding"/>
    <property type="evidence" value="ECO:0007669"/>
    <property type="project" value="UniProtKB-KW"/>
</dbReference>
<dbReference type="CDD" id="cd00093">
    <property type="entry name" value="HTH_XRE"/>
    <property type="match status" value="1"/>
</dbReference>
<evidence type="ECO:0000259" key="4">
    <source>
        <dbReference type="PROSITE" id="PS50943"/>
    </source>
</evidence>
<dbReference type="PANTHER" id="PTHR46797:SF23">
    <property type="entry name" value="HTH-TYPE TRANSCRIPTIONAL REGULATOR SUTR"/>
    <property type="match status" value="1"/>
</dbReference>
<dbReference type="Pfam" id="PF01381">
    <property type="entry name" value="HTH_3"/>
    <property type="match status" value="1"/>
</dbReference>
<dbReference type="AlphaFoldDB" id="A0A2T0B7L3"/>
<dbReference type="GO" id="GO:0003700">
    <property type="term" value="F:DNA-binding transcription factor activity"/>
    <property type="evidence" value="ECO:0007669"/>
    <property type="project" value="TreeGrafter"/>
</dbReference>
<feature type="domain" description="HTH cro/C1-type" evidence="4">
    <location>
        <begin position="6"/>
        <end position="60"/>
    </location>
</feature>
<keyword evidence="3" id="KW-0804">Transcription</keyword>
<keyword evidence="1" id="KW-0805">Transcription regulation</keyword>
<evidence type="ECO:0000256" key="3">
    <source>
        <dbReference type="ARBA" id="ARBA00023163"/>
    </source>
</evidence>
<dbReference type="RefSeq" id="WP_242975506.1">
    <property type="nucleotide sequence ID" value="NZ_PVXO01000012.1"/>
</dbReference>
<dbReference type="Proteomes" id="UP000239706">
    <property type="component" value="Unassembled WGS sequence"/>
</dbReference>
<dbReference type="PROSITE" id="PS50943">
    <property type="entry name" value="HTH_CROC1"/>
    <property type="match status" value="1"/>
</dbReference>
<sequence>MIAENLKRLRLERNLSLGQLAELFDVSKVMISQIKKGDINPTINTIWKIAKKLNVPYTVQIDKHKNSTYIIKNLMLKNKSAKMEPIMFAAIMATSLTEILNYFCSRWILRQSMLLLVIPKNHRSILLF</sequence>